<proteinExistence type="predicted"/>
<sequence length="152" mass="15872">MSGPTATPVGPDSYGRFMRVRIFDCWMHELDIRDGVGLPASDAELAGPAAALALDEMSAAMGRVVGKLGGAPQGSRVALELTGPLARTIRVTVDGRGRVVDDFGGEAPTAVIRMDGLAFTRVAGGRAAPDGVELDGDRDVATRIVQHLNYVI</sequence>
<reference evidence="1" key="1">
    <citation type="submission" date="2018-11" db="EMBL/GenBank/DDBJ databases">
        <authorList>
            <person name="Sattar A."/>
            <person name="Zunita Z."/>
            <person name="Jalila A."/>
            <person name="Saleha A.A."/>
        </authorList>
    </citation>
    <scope>NUCLEOTIDE SEQUENCE</scope>
    <source>
        <strain evidence="1">F12-74</strain>
    </source>
</reference>
<gene>
    <name evidence="1" type="ORF">EHH44_15895</name>
</gene>
<accession>A0ACD2EKI3</accession>
<protein>
    <submittedName>
        <fullName evidence="1">Uncharacterized protein</fullName>
    </submittedName>
</protein>
<dbReference type="Proteomes" id="UP000268891">
    <property type="component" value="Unassembled WGS sequence"/>
</dbReference>
<evidence type="ECO:0000313" key="2">
    <source>
        <dbReference type="Proteomes" id="UP000268891"/>
    </source>
</evidence>
<keyword evidence="2" id="KW-1185">Reference proteome</keyword>
<evidence type="ECO:0000313" key="1">
    <source>
        <dbReference type="EMBL" id="RRR42913.1"/>
    </source>
</evidence>
<name>A0ACD2EKI3_9MYCO</name>
<organism evidence="1 2">
    <name type="scientific">Mycolicibacter terrae</name>
    <dbReference type="NCBI Taxonomy" id="1788"/>
    <lineage>
        <taxon>Bacteria</taxon>
        <taxon>Bacillati</taxon>
        <taxon>Actinomycetota</taxon>
        <taxon>Actinomycetes</taxon>
        <taxon>Mycobacteriales</taxon>
        <taxon>Mycobacteriaceae</taxon>
        <taxon>Mycolicibacter</taxon>
    </lineage>
</organism>
<comment type="caution">
    <text evidence="1">The sequence shown here is derived from an EMBL/GenBank/DDBJ whole genome shotgun (WGS) entry which is preliminary data.</text>
</comment>
<dbReference type="EMBL" id="RRZR01000038">
    <property type="protein sequence ID" value="RRR42913.1"/>
    <property type="molecule type" value="Genomic_DNA"/>
</dbReference>